<dbReference type="KEGG" id="dwi:6651254"/>
<dbReference type="PhylomeDB" id="B4NIU5"/>
<gene>
    <name evidence="2" type="primary">Dwil\GK14343</name>
    <name evidence="2" type="ORF">Dwil_GK14343</name>
</gene>
<evidence type="ECO:0000313" key="3">
    <source>
        <dbReference type="Proteomes" id="UP000007798"/>
    </source>
</evidence>
<dbReference type="OrthoDB" id="411145at2759"/>
<dbReference type="AlphaFoldDB" id="B4NIU5"/>
<dbReference type="InParanoid" id="B4NIU5"/>
<keyword evidence="2" id="KW-0808">Transferase</keyword>
<dbReference type="InterPro" id="IPR004119">
    <property type="entry name" value="EcKL"/>
</dbReference>
<keyword evidence="3" id="KW-1185">Reference proteome</keyword>
<dbReference type="eggNOG" id="ENOG502RZD1">
    <property type="taxonomic scope" value="Eukaryota"/>
</dbReference>
<name>B4NIU5_DROWI</name>
<accession>B4NIU5</accession>
<dbReference type="STRING" id="7260.B4NIU5"/>
<protein>
    <recommendedName>
        <fullName evidence="1">CHK kinase-like domain-containing protein</fullName>
    </recommendedName>
</protein>
<dbReference type="InterPro" id="IPR011009">
    <property type="entry name" value="Kinase-like_dom_sf"/>
</dbReference>
<dbReference type="HOGENOM" id="CLU_010718_0_2_1"/>
<dbReference type="Proteomes" id="UP000007798">
    <property type="component" value="Unassembled WGS sequence"/>
</dbReference>
<reference evidence="2 3" key="1">
    <citation type="journal article" date="2007" name="Nature">
        <title>Evolution of genes and genomes on the Drosophila phylogeny.</title>
        <authorList>
            <consortium name="Drosophila 12 Genomes Consortium"/>
            <person name="Clark A.G."/>
            <person name="Eisen M.B."/>
            <person name="Smith D.R."/>
            <person name="Bergman C.M."/>
            <person name="Oliver B."/>
            <person name="Markow T.A."/>
            <person name="Kaufman T.C."/>
            <person name="Kellis M."/>
            <person name="Gelbart W."/>
            <person name="Iyer V.N."/>
            <person name="Pollard D.A."/>
            <person name="Sackton T.B."/>
            <person name="Larracuente A.M."/>
            <person name="Singh N.D."/>
            <person name="Abad J.P."/>
            <person name="Abt D.N."/>
            <person name="Adryan B."/>
            <person name="Aguade M."/>
            <person name="Akashi H."/>
            <person name="Anderson W.W."/>
            <person name="Aquadro C.F."/>
            <person name="Ardell D.H."/>
            <person name="Arguello R."/>
            <person name="Artieri C.G."/>
            <person name="Barbash D.A."/>
            <person name="Barker D."/>
            <person name="Barsanti P."/>
            <person name="Batterham P."/>
            <person name="Batzoglou S."/>
            <person name="Begun D."/>
            <person name="Bhutkar A."/>
            <person name="Blanco E."/>
            <person name="Bosak S.A."/>
            <person name="Bradley R.K."/>
            <person name="Brand A.D."/>
            <person name="Brent M.R."/>
            <person name="Brooks A.N."/>
            <person name="Brown R.H."/>
            <person name="Butlin R.K."/>
            <person name="Caggese C."/>
            <person name="Calvi B.R."/>
            <person name="Bernardo de Carvalho A."/>
            <person name="Caspi A."/>
            <person name="Castrezana S."/>
            <person name="Celniker S.E."/>
            <person name="Chang J.L."/>
            <person name="Chapple C."/>
            <person name="Chatterji S."/>
            <person name="Chinwalla A."/>
            <person name="Civetta A."/>
            <person name="Clifton S.W."/>
            <person name="Comeron J.M."/>
            <person name="Costello J.C."/>
            <person name="Coyne J.A."/>
            <person name="Daub J."/>
            <person name="David R.G."/>
            <person name="Delcher A.L."/>
            <person name="Delehaunty K."/>
            <person name="Do C.B."/>
            <person name="Ebling H."/>
            <person name="Edwards K."/>
            <person name="Eickbush T."/>
            <person name="Evans J.D."/>
            <person name="Filipski A."/>
            <person name="Findeiss S."/>
            <person name="Freyhult E."/>
            <person name="Fulton L."/>
            <person name="Fulton R."/>
            <person name="Garcia A.C."/>
            <person name="Gardiner A."/>
            <person name="Garfield D.A."/>
            <person name="Garvin B.E."/>
            <person name="Gibson G."/>
            <person name="Gilbert D."/>
            <person name="Gnerre S."/>
            <person name="Godfrey J."/>
            <person name="Good R."/>
            <person name="Gotea V."/>
            <person name="Gravely B."/>
            <person name="Greenberg A.J."/>
            <person name="Griffiths-Jones S."/>
            <person name="Gross S."/>
            <person name="Guigo R."/>
            <person name="Gustafson E.A."/>
            <person name="Haerty W."/>
            <person name="Hahn M.W."/>
            <person name="Halligan D.L."/>
            <person name="Halpern A.L."/>
            <person name="Halter G.M."/>
            <person name="Han M.V."/>
            <person name="Heger A."/>
            <person name="Hillier L."/>
            <person name="Hinrichs A.S."/>
            <person name="Holmes I."/>
            <person name="Hoskins R.A."/>
            <person name="Hubisz M.J."/>
            <person name="Hultmark D."/>
            <person name="Huntley M.A."/>
            <person name="Jaffe D.B."/>
            <person name="Jagadeeshan S."/>
            <person name="Jeck W.R."/>
            <person name="Johnson J."/>
            <person name="Jones C.D."/>
            <person name="Jordan W.C."/>
            <person name="Karpen G.H."/>
            <person name="Kataoka E."/>
            <person name="Keightley P.D."/>
            <person name="Kheradpour P."/>
            <person name="Kirkness E.F."/>
            <person name="Koerich L.B."/>
            <person name="Kristiansen K."/>
            <person name="Kudrna D."/>
            <person name="Kulathinal R.J."/>
            <person name="Kumar S."/>
            <person name="Kwok R."/>
            <person name="Lander E."/>
            <person name="Langley C.H."/>
            <person name="Lapoint R."/>
            <person name="Lazzaro B.P."/>
            <person name="Lee S.J."/>
            <person name="Levesque L."/>
            <person name="Li R."/>
            <person name="Lin C.F."/>
            <person name="Lin M.F."/>
            <person name="Lindblad-Toh K."/>
            <person name="Llopart A."/>
            <person name="Long M."/>
            <person name="Low L."/>
            <person name="Lozovsky E."/>
            <person name="Lu J."/>
            <person name="Luo M."/>
            <person name="Machado C.A."/>
            <person name="Makalowski W."/>
            <person name="Marzo M."/>
            <person name="Matsuda M."/>
            <person name="Matzkin L."/>
            <person name="McAllister B."/>
            <person name="McBride C.S."/>
            <person name="McKernan B."/>
            <person name="McKernan K."/>
            <person name="Mendez-Lago M."/>
            <person name="Minx P."/>
            <person name="Mollenhauer M.U."/>
            <person name="Montooth K."/>
            <person name="Mount S.M."/>
            <person name="Mu X."/>
            <person name="Myers E."/>
            <person name="Negre B."/>
            <person name="Newfeld S."/>
            <person name="Nielsen R."/>
            <person name="Noor M.A."/>
            <person name="O'Grady P."/>
            <person name="Pachter L."/>
            <person name="Papaceit M."/>
            <person name="Parisi M.J."/>
            <person name="Parisi M."/>
            <person name="Parts L."/>
            <person name="Pedersen J.S."/>
            <person name="Pesole G."/>
            <person name="Phillippy A.M."/>
            <person name="Ponting C.P."/>
            <person name="Pop M."/>
            <person name="Porcelli D."/>
            <person name="Powell J.R."/>
            <person name="Prohaska S."/>
            <person name="Pruitt K."/>
            <person name="Puig M."/>
            <person name="Quesneville H."/>
            <person name="Ram K.R."/>
            <person name="Rand D."/>
            <person name="Rasmussen M.D."/>
            <person name="Reed L.K."/>
            <person name="Reenan R."/>
            <person name="Reily A."/>
            <person name="Remington K.A."/>
            <person name="Rieger T.T."/>
            <person name="Ritchie M.G."/>
            <person name="Robin C."/>
            <person name="Rogers Y.H."/>
            <person name="Rohde C."/>
            <person name="Rozas J."/>
            <person name="Rubenfield M.J."/>
            <person name="Ruiz A."/>
            <person name="Russo S."/>
            <person name="Salzberg S.L."/>
            <person name="Sanchez-Gracia A."/>
            <person name="Saranga D.J."/>
            <person name="Sato H."/>
            <person name="Schaeffer S.W."/>
            <person name="Schatz M.C."/>
            <person name="Schlenke T."/>
            <person name="Schwartz R."/>
            <person name="Segarra C."/>
            <person name="Singh R.S."/>
            <person name="Sirot L."/>
            <person name="Sirota M."/>
            <person name="Sisneros N.B."/>
            <person name="Smith C.D."/>
            <person name="Smith T.F."/>
            <person name="Spieth J."/>
            <person name="Stage D.E."/>
            <person name="Stark A."/>
            <person name="Stephan W."/>
            <person name="Strausberg R.L."/>
            <person name="Strempel S."/>
            <person name="Sturgill D."/>
            <person name="Sutton G."/>
            <person name="Sutton G.G."/>
            <person name="Tao W."/>
            <person name="Teichmann S."/>
            <person name="Tobari Y.N."/>
            <person name="Tomimura Y."/>
            <person name="Tsolas J.M."/>
            <person name="Valente V.L."/>
            <person name="Venter E."/>
            <person name="Venter J.C."/>
            <person name="Vicario S."/>
            <person name="Vieira F.G."/>
            <person name="Vilella A.J."/>
            <person name="Villasante A."/>
            <person name="Walenz B."/>
            <person name="Wang J."/>
            <person name="Wasserman M."/>
            <person name="Watts T."/>
            <person name="Wilson D."/>
            <person name="Wilson R.K."/>
            <person name="Wing R.A."/>
            <person name="Wolfner M.F."/>
            <person name="Wong A."/>
            <person name="Wong G.K."/>
            <person name="Wu C.I."/>
            <person name="Wu G."/>
            <person name="Yamamoto D."/>
            <person name="Yang H.P."/>
            <person name="Yang S.P."/>
            <person name="Yorke J.A."/>
            <person name="Yoshida K."/>
            <person name="Zdobnov E."/>
            <person name="Zhang P."/>
            <person name="Zhang Y."/>
            <person name="Zimin A.V."/>
            <person name="Baldwin J."/>
            <person name="Abdouelleil A."/>
            <person name="Abdulkadir J."/>
            <person name="Abebe A."/>
            <person name="Abera B."/>
            <person name="Abreu J."/>
            <person name="Acer S.C."/>
            <person name="Aftuck L."/>
            <person name="Alexander A."/>
            <person name="An P."/>
            <person name="Anderson E."/>
            <person name="Anderson S."/>
            <person name="Arachi H."/>
            <person name="Azer M."/>
            <person name="Bachantsang P."/>
            <person name="Barry A."/>
            <person name="Bayul T."/>
            <person name="Berlin A."/>
            <person name="Bessette D."/>
            <person name="Bloom T."/>
            <person name="Blye J."/>
            <person name="Boguslavskiy L."/>
            <person name="Bonnet C."/>
            <person name="Boukhgalter B."/>
            <person name="Bourzgui I."/>
            <person name="Brown A."/>
            <person name="Cahill P."/>
            <person name="Channer S."/>
            <person name="Cheshatsang Y."/>
            <person name="Chuda L."/>
            <person name="Citroen M."/>
            <person name="Collymore A."/>
            <person name="Cooke P."/>
            <person name="Costello M."/>
            <person name="D'Aco K."/>
            <person name="Daza R."/>
            <person name="De Haan G."/>
            <person name="DeGray S."/>
            <person name="DeMaso C."/>
            <person name="Dhargay N."/>
            <person name="Dooley K."/>
            <person name="Dooley E."/>
            <person name="Doricent M."/>
            <person name="Dorje P."/>
            <person name="Dorjee K."/>
            <person name="Dupes A."/>
            <person name="Elong R."/>
            <person name="Falk J."/>
            <person name="Farina A."/>
            <person name="Faro S."/>
            <person name="Ferguson D."/>
            <person name="Fisher S."/>
            <person name="Foley C.D."/>
            <person name="Franke A."/>
            <person name="Friedrich D."/>
            <person name="Gadbois L."/>
            <person name="Gearin G."/>
            <person name="Gearin C.R."/>
            <person name="Giannoukos G."/>
            <person name="Goode T."/>
            <person name="Graham J."/>
            <person name="Grandbois E."/>
            <person name="Grewal S."/>
            <person name="Gyaltsen K."/>
            <person name="Hafez N."/>
            <person name="Hagos B."/>
            <person name="Hall J."/>
            <person name="Henson C."/>
            <person name="Hollinger A."/>
            <person name="Honan T."/>
            <person name="Huard M.D."/>
            <person name="Hughes L."/>
            <person name="Hurhula B."/>
            <person name="Husby M.E."/>
            <person name="Kamat A."/>
            <person name="Kanga B."/>
            <person name="Kashin S."/>
            <person name="Khazanovich D."/>
            <person name="Kisner P."/>
            <person name="Lance K."/>
            <person name="Lara M."/>
            <person name="Lee W."/>
            <person name="Lennon N."/>
            <person name="Letendre F."/>
            <person name="LeVine R."/>
            <person name="Lipovsky A."/>
            <person name="Liu X."/>
            <person name="Liu J."/>
            <person name="Liu S."/>
            <person name="Lokyitsang T."/>
            <person name="Lokyitsang Y."/>
            <person name="Lubonja R."/>
            <person name="Lui A."/>
            <person name="MacDonald P."/>
            <person name="Magnisalis V."/>
            <person name="Maru K."/>
            <person name="Matthews C."/>
            <person name="McCusker W."/>
            <person name="McDonough S."/>
            <person name="Mehta T."/>
            <person name="Meldrim J."/>
            <person name="Meneus L."/>
            <person name="Mihai O."/>
            <person name="Mihalev A."/>
            <person name="Mihova T."/>
            <person name="Mittelman R."/>
            <person name="Mlenga V."/>
            <person name="Montmayeur A."/>
            <person name="Mulrain L."/>
            <person name="Navidi A."/>
            <person name="Naylor J."/>
            <person name="Negash T."/>
            <person name="Nguyen T."/>
            <person name="Nguyen N."/>
            <person name="Nicol R."/>
            <person name="Norbu C."/>
            <person name="Norbu N."/>
            <person name="Novod N."/>
            <person name="O'Neill B."/>
            <person name="Osman S."/>
            <person name="Markiewicz E."/>
            <person name="Oyono O.L."/>
            <person name="Patti C."/>
            <person name="Phunkhang P."/>
            <person name="Pierre F."/>
            <person name="Priest M."/>
            <person name="Raghuraman S."/>
            <person name="Rege F."/>
            <person name="Reyes R."/>
            <person name="Rise C."/>
            <person name="Rogov P."/>
            <person name="Ross K."/>
            <person name="Ryan E."/>
            <person name="Settipalli S."/>
            <person name="Shea T."/>
            <person name="Sherpa N."/>
            <person name="Shi L."/>
            <person name="Shih D."/>
            <person name="Sparrow T."/>
            <person name="Spaulding J."/>
            <person name="Stalker J."/>
            <person name="Stange-Thomann N."/>
            <person name="Stavropoulos S."/>
            <person name="Stone C."/>
            <person name="Strader C."/>
            <person name="Tesfaye S."/>
            <person name="Thomson T."/>
            <person name="Thoulutsang Y."/>
            <person name="Thoulutsang D."/>
            <person name="Topham K."/>
            <person name="Topping I."/>
            <person name="Tsamla T."/>
            <person name="Vassiliev H."/>
            <person name="Vo A."/>
            <person name="Wangchuk T."/>
            <person name="Wangdi T."/>
            <person name="Weiand M."/>
            <person name="Wilkinson J."/>
            <person name="Wilson A."/>
            <person name="Yadav S."/>
            <person name="Young G."/>
            <person name="Yu Q."/>
            <person name="Zembek L."/>
            <person name="Zhong D."/>
            <person name="Zimmer A."/>
            <person name="Zwirko Z."/>
            <person name="Jaffe D.B."/>
            <person name="Alvarez P."/>
            <person name="Brockman W."/>
            <person name="Butler J."/>
            <person name="Chin C."/>
            <person name="Gnerre S."/>
            <person name="Grabherr M."/>
            <person name="Kleber M."/>
            <person name="Mauceli E."/>
            <person name="MacCallum I."/>
        </authorList>
    </citation>
    <scope>NUCLEOTIDE SEQUENCE [LARGE SCALE GENOMIC DNA]</scope>
    <source>
        <strain evidence="3">Tucson 14030-0811.24</strain>
    </source>
</reference>
<dbReference type="Pfam" id="PF02958">
    <property type="entry name" value="EcKL"/>
    <property type="match status" value="1"/>
</dbReference>
<dbReference type="InterPro" id="IPR015897">
    <property type="entry name" value="CHK_kinase-like"/>
</dbReference>
<dbReference type="PANTHER" id="PTHR11012:SF13">
    <property type="entry name" value="CHK KINASE-LIKE DOMAIN-CONTAINING PROTEIN-RELATED"/>
    <property type="match status" value="1"/>
</dbReference>
<sequence>MGEVRNNHSDNDTHAAPVWLDEAYLEPILQRSKKDPGLRILQLDIKPATAKGENYASIMTRVKVNYLASGSKVPGHDFYIVKTTYENDPYIAGVFGGYDVATTEMQMYEKILPQLTDLLQQTSNPEKVFAQTLHVDYEHAAIIFEDLTVTKHQTADRLIGFDMEHAQLALRKLAKMHAAAAVLNEQQPGVLTKYDHGIFNRHTQGFAPFFTSMVGVAAEFAAETSELGPYYEQKLKAMQKRVMEYSTRAYDPQPDQFNTLIHGDYWVNNVMVRYNENSKELQDLVMIDFQFCSWSSPAVDLHYFFNTSLETEVRFQHQDALVQYYHSILVQTLKDLNFSGYIPTLRQFVLQMEKARFFAVTVSLVSHAIMINDQNADADFNGLMLDDERGRKFRKLIYTNKKLRDILQRLLPVFDRCGLLDVVD</sequence>
<dbReference type="OMA" id="THMALRK"/>
<dbReference type="SMART" id="SM00587">
    <property type="entry name" value="CHK"/>
    <property type="match status" value="1"/>
</dbReference>
<organism evidence="2 3">
    <name type="scientific">Drosophila willistoni</name>
    <name type="common">Fruit fly</name>
    <dbReference type="NCBI Taxonomy" id="7260"/>
    <lineage>
        <taxon>Eukaryota</taxon>
        <taxon>Metazoa</taxon>
        <taxon>Ecdysozoa</taxon>
        <taxon>Arthropoda</taxon>
        <taxon>Hexapoda</taxon>
        <taxon>Insecta</taxon>
        <taxon>Pterygota</taxon>
        <taxon>Neoptera</taxon>
        <taxon>Endopterygota</taxon>
        <taxon>Diptera</taxon>
        <taxon>Brachycera</taxon>
        <taxon>Muscomorpha</taxon>
        <taxon>Ephydroidea</taxon>
        <taxon>Drosophilidae</taxon>
        <taxon>Drosophila</taxon>
        <taxon>Sophophora</taxon>
    </lineage>
</organism>
<evidence type="ECO:0000259" key="1">
    <source>
        <dbReference type="SMART" id="SM00587"/>
    </source>
</evidence>
<dbReference type="GO" id="GO:0016740">
    <property type="term" value="F:transferase activity"/>
    <property type="evidence" value="ECO:0007669"/>
    <property type="project" value="UniProtKB-KW"/>
</dbReference>
<proteinExistence type="predicted"/>
<dbReference type="PANTHER" id="PTHR11012">
    <property type="entry name" value="PROTEIN KINASE-LIKE DOMAIN-CONTAINING"/>
    <property type="match status" value="1"/>
</dbReference>
<dbReference type="EMBL" id="CH964272">
    <property type="protein sequence ID" value="EDW84847.1"/>
    <property type="molecule type" value="Genomic_DNA"/>
</dbReference>
<dbReference type="SUPFAM" id="SSF56112">
    <property type="entry name" value="Protein kinase-like (PK-like)"/>
    <property type="match status" value="1"/>
</dbReference>
<dbReference type="Gene3D" id="3.90.1200.10">
    <property type="match status" value="1"/>
</dbReference>
<feature type="domain" description="CHK kinase-like" evidence="1">
    <location>
        <begin position="142"/>
        <end position="335"/>
    </location>
</feature>
<evidence type="ECO:0000313" key="2">
    <source>
        <dbReference type="EMBL" id="EDW84847.1"/>
    </source>
</evidence>